<dbReference type="Gene3D" id="3.30.300.30">
    <property type="match status" value="1"/>
</dbReference>
<evidence type="ECO:0000313" key="5">
    <source>
        <dbReference type="Proteomes" id="UP001567537"/>
    </source>
</evidence>
<protein>
    <submittedName>
        <fullName evidence="4">Acyl--CoA ligase</fullName>
    </submittedName>
</protein>
<evidence type="ECO:0000259" key="2">
    <source>
        <dbReference type="Pfam" id="PF00501"/>
    </source>
</evidence>
<gene>
    <name evidence="4" type="ORF">KYY02_30420</name>
</gene>
<feature type="domain" description="AMP-dependent synthetase/ligase" evidence="2">
    <location>
        <begin position="14"/>
        <end position="103"/>
    </location>
</feature>
<dbReference type="InterPro" id="IPR025110">
    <property type="entry name" value="AMP-bd_C"/>
</dbReference>
<dbReference type="PANTHER" id="PTHR43352:SF1">
    <property type="entry name" value="ANTHRANILATE--COA LIGASE"/>
    <property type="match status" value="1"/>
</dbReference>
<dbReference type="Pfam" id="PF00501">
    <property type="entry name" value="AMP-binding"/>
    <property type="match status" value="2"/>
</dbReference>
<dbReference type="EMBL" id="JAHWZY010000053">
    <property type="protein sequence ID" value="MEZ3182817.1"/>
    <property type="molecule type" value="Genomic_DNA"/>
</dbReference>
<evidence type="ECO:0000259" key="3">
    <source>
        <dbReference type="Pfam" id="PF13193"/>
    </source>
</evidence>
<evidence type="ECO:0000256" key="1">
    <source>
        <dbReference type="ARBA" id="ARBA00022598"/>
    </source>
</evidence>
<proteinExistence type="predicted"/>
<dbReference type="Pfam" id="PF13193">
    <property type="entry name" value="AMP-binding_C"/>
    <property type="match status" value="1"/>
</dbReference>
<dbReference type="SUPFAM" id="SSF56801">
    <property type="entry name" value="Acetyl-CoA synthetase-like"/>
    <property type="match status" value="1"/>
</dbReference>
<keyword evidence="1 4" id="KW-0436">Ligase</keyword>
<dbReference type="InterPro" id="IPR045851">
    <property type="entry name" value="AMP-bd_C_sf"/>
</dbReference>
<organism evidence="4 5">
    <name type="scientific">Streptomyces pimonensis</name>
    <dbReference type="NCBI Taxonomy" id="2860288"/>
    <lineage>
        <taxon>Bacteria</taxon>
        <taxon>Bacillati</taxon>
        <taxon>Actinomycetota</taxon>
        <taxon>Actinomycetes</taxon>
        <taxon>Kitasatosporales</taxon>
        <taxon>Streptomycetaceae</taxon>
        <taxon>Streptomyces</taxon>
    </lineage>
</organism>
<keyword evidence="5" id="KW-1185">Reference proteome</keyword>
<dbReference type="Gene3D" id="3.40.50.12780">
    <property type="entry name" value="N-terminal domain of ligase-like"/>
    <property type="match status" value="1"/>
</dbReference>
<dbReference type="InterPro" id="IPR000873">
    <property type="entry name" value="AMP-dep_synth/lig_dom"/>
</dbReference>
<comment type="caution">
    <text evidence="4">The sequence shown here is derived from an EMBL/GenBank/DDBJ whole genome shotgun (WGS) entry which is preliminary data.</text>
</comment>
<feature type="domain" description="AMP-binding enzyme C-terminal" evidence="3">
    <location>
        <begin position="391"/>
        <end position="466"/>
    </location>
</feature>
<dbReference type="RefSeq" id="WP_371243885.1">
    <property type="nucleotide sequence ID" value="NZ_JAHWZY010000053.1"/>
</dbReference>
<sequence>MSVTTPHDTLPSLLEARAATAPGRPAVEYRDTTVTWAELADRVRRARARLRRRTRAPGARLGILARNDPDTLVALLAATAEGREVVLYDGRATAAERDQVTALAGLIGWHTPSAADHADGPAEPEVPALGDPPPAPWFGLVTSGTGGLPKVVRKHWHTTIANAADFAALAGYRGDDRILCTTPVHHAYAFGVAVLPALVTGATLVFASHPASPTTLARLLRDSRATVVQSVPFLYRAVLDSGEPTAPSALRICLSAGEPLAAPLTEAWNAATGVPLRDQYGSTEFGQIAYTTGTPGGPLQLMPGVTARLRSPDGVWLTAPDPQTTGDLYLRQAGADPVTYWGLPELTTASHCDGWFRTGDTGRLPSPGHVVVEGRTTRRISVAGRKVDPDEVERAVLQVPGVRECWVAAPPEGSPGHGDRFAAFVAVEGGVTETDVRRHVARALSPYKIPTRFHVREALPRTGTGKVHAARLWQEAAGEAARPCGQGGTA</sequence>
<dbReference type="Proteomes" id="UP001567537">
    <property type="component" value="Unassembled WGS sequence"/>
</dbReference>
<name>A0ABV4JA05_9ACTN</name>
<dbReference type="PANTHER" id="PTHR43352">
    <property type="entry name" value="ACETYL-COA SYNTHETASE"/>
    <property type="match status" value="1"/>
</dbReference>
<dbReference type="CDD" id="cd04433">
    <property type="entry name" value="AFD_class_I"/>
    <property type="match status" value="1"/>
</dbReference>
<evidence type="ECO:0000313" key="4">
    <source>
        <dbReference type="EMBL" id="MEZ3182817.1"/>
    </source>
</evidence>
<dbReference type="InterPro" id="IPR042099">
    <property type="entry name" value="ANL_N_sf"/>
</dbReference>
<dbReference type="GO" id="GO:0016874">
    <property type="term" value="F:ligase activity"/>
    <property type="evidence" value="ECO:0007669"/>
    <property type="project" value="UniProtKB-KW"/>
</dbReference>
<feature type="domain" description="AMP-dependent synthetase/ligase" evidence="2">
    <location>
        <begin position="136"/>
        <end position="333"/>
    </location>
</feature>
<accession>A0ABV4JA05</accession>
<reference evidence="4 5" key="1">
    <citation type="journal article" date="2021" name="Res Sq">
        <title>Streptomyces Pimoensis sp. nov., Isolated From the Taklimakan Desert in Xinjiang, China.</title>
        <authorList>
            <person name="Zhang P."/>
            <person name="Luo X."/>
            <person name="Luo X."/>
            <person name="Liu Z."/>
            <person name="Xia Z."/>
            <person name="Wan C."/>
            <person name="zhang L."/>
        </authorList>
    </citation>
    <scope>NUCLEOTIDE SEQUENCE [LARGE SCALE GENOMIC DNA]</scope>
    <source>
        <strain evidence="4 5">TRM75549</strain>
    </source>
</reference>